<proteinExistence type="predicted"/>
<name>A0A318KRI0_9FIRM</name>
<protein>
    <submittedName>
        <fullName evidence="2">Uncharacterized protein</fullName>
    </submittedName>
</protein>
<gene>
    <name evidence="2" type="ORF">DES51_10342</name>
</gene>
<dbReference type="OrthoDB" id="10006214at2"/>
<dbReference type="AlphaFoldDB" id="A0A318KRI0"/>
<evidence type="ECO:0000256" key="1">
    <source>
        <dbReference type="SAM" id="MobiDB-lite"/>
    </source>
</evidence>
<evidence type="ECO:0000313" key="3">
    <source>
        <dbReference type="Proteomes" id="UP000247612"/>
    </source>
</evidence>
<dbReference type="STRING" id="1034346.GCA_000313565_02135"/>
<sequence length="468" mass="53063">MRKDKRGMALITAIAVLALMLILFGGLAMIYSSQVSRNKLEHEQSQAMLLAQSYMEMLNDVLMDQEAQQDFIKEFGSIRSNVPVEISASISEEYPKHQVKIIATAQDVKYNGNTKTRDIKVKVTVTVDDEVRSILANYTYKEVVGGALLDYAVYANKINFYSNGDKDKEGDPIIFNNSTWYKDRKGTQSIASKQLINADGYKFGGIERGNFDKIFHIKKNGEINPENDDFSGFAQAVNHADLSRSIAPWDRLSEPDESIPYCPSDSVITQSCIWNGDEMAGDITFKAVDNDIVVYVPIDDEFELNGAKIEFYNIETDETPKQLYFYAYSDNEDRVEIEFDEKSTITTINNTIDDGSNEYVDVFFICNDDLDVEFKNENEKNQLEAYFYFPKGKVKWETSKVDKERYKDENRIRGCLIAQEIMIVEKQNDSHKGYVGIDYVPPRAVQSGDSGTTSASVTLNRYEEGGKS</sequence>
<reference evidence="2 3" key="1">
    <citation type="submission" date="2018-05" db="EMBL/GenBank/DDBJ databases">
        <title>Genomic Encyclopedia of Type Strains, Phase IV (KMG-IV): sequencing the most valuable type-strain genomes for metagenomic binning, comparative biology and taxonomic classification.</title>
        <authorList>
            <person name="Goeker M."/>
        </authorList>
    </citation>
    <scope>NUCLEOTIDE SEQUENCE [LARGE SCALE GENOMIC DNA]</scope>
    <source>
        <strain evidence="2 3">JC118</strain>
    </source>
</reference>
<feature type="region of interest" description="Disordered" evidence="1">
    <location>
        <begin position="445"/>
        <end position="468"/>
    </location>
</feature>
<organism evidence="2 3">
    <name type="scientific">Dielma fastidiosa</name>
    <dbReference type="NCBI Taxonomy" id="1034346"/>
    <lineage>
        <taxon>Bacteria</taxon>
        <taxon>Bacillati</taxon>
        <taxon>Bacillota</taxon>
        <taxon>Erysipelotrichia</taxon>
        <taxon>Erysipelotrichales</taxon>
        <taxon>Erysipelotrichaceae</taxon>
        <taxon>Dielma</taxon>
    </lineage>
</organism>
<dbReference type="Proteomes" id="UP000247612">
    <property type="component" value="Unassembled WGS sequence"/>
</dbReference>
<comment type="caution">
    <text evidence="2">The sequence shown here is derived from an EMBL/GenBank/DDBJ whole genome shotgun (WGS) entry which is preliminary data.</text>
</comment>
<evidence type="ECO:0000313" key="2">
    <source>
        <dbReference type="EMBL" id="PXX80451.1"/>
    </source>
</evidence>
<keyword evidence="3" id="KW-1185">Reference proteome</keyword>
<accession>A0A318KRI0</accession>
<dbReference type="EMBL" id="QJKH01000003">
    <property type="protein sequence ID" value="PXX80451.1"/>
    <property type="molecule type" value="Genomic_DNA"/>
</dbReference>
<dbReference type="RefSeq" id="WP_022938437.1">
    <property type="nucleotide sequence ID" value="NZ_CABKRQ010000005.1"/>
</dbReference>
<feature type="compositionally biased region" description="Polar residues" evidence="1">
    <location>
        <begin position="447"/>
        <end position="459"/>
    </location>
</feature>